<sequence>MQRCDARQCNASSASVFQLWEFHDADVVGHGRRVWHTGVRHLLKKCSYRGKIKGLERPKKYGSVTIEHGHLACQAMSLVLPNESEVHHQRTRKVARDEGISIKQGSSTTEGRRDGHPVIG</sequence>
<name>X0CNQ2_FUSOX</name>
<dbReference type="AlphaFoldDB" id="X0CNQ2"/>
<feature type="compositionally biased region" description="Basic and acidic residues" evidence="1">
    <location>
        <begin position="110"/>
        <end position="120"/>
    </location>
</feature>
<gene>
    <name evidence="2" type="ORF">FOQG_05600</name>
</gene>
<dbReference type="Proteomes" id="UP000030663">
    <property type="component" value="Unassembled WGS sequence"/>
</dbReference>
<feature type="compositionally biased region" description="Basic and acidic residues" evidence="1">
    <location>
        <begin position="87"/>
        <end position="100"/>
    </location>
</feature>
<organism evidence="2 3">
    <name type="scientific">Fusarium oxysporum f. sp. raphani 54005</name>
    <dbReference type="NCBI Taxonomy" id="1089458"/>
    <lineage>
        <taxon>Eukaryota</taxon>
        <taxon>Fungi</taxon>
        <taxon>Dikarya</taxon>
        <taxon>Ascomycota</taxon>
        <taxon>Pezizomycotina</taxon>
        <taxon>Sordariomycetes</taxon>
        <taxon>Hypocreomycetidae</taxon>
        <taxon>Hypocreales</taxon>
        <taxon>Nectriaceae</taxon>
        <taxon>Fusarium</taxon>
        <taxon>Fusarium oxysporum species complex</taxon>
    </lineage>
</organism>
<proteinExistence type="predicted"/>
<protein>
    <submittedName>
        <fullName evidence="2">Uncharacterized protein</fullName>
    </submittedName>
</protein>
<reference evidence="2 3" key="1">
    <citation type="submission" date="2011-11" db="EMBL/GenBank/DDBJ databases">
        <title>The Genome Sequence of Fusarium oxysporum PHW815.</title>
        <authorList>
            <consortium name="The Broad Institute Genome Sequencing Platform"/>
            <person name="Ma L.-J."/>
            <person name="Gale L.R."/>
            <person name="Schwartz D.C."/>
            <person name="Zhou S."/>
            <person name="Corby-Kistler H."/>
            <person name="Young S.K."/>
            <person name="Zeng Q."/>
            <person name="Gargeya S."/>
            <person name="Fitzgerald M."/>
            <person name="Haas B."/>
            <person name="Abouelleil A."/>
            <person name="Alvarado L."/>
            <person name="Arachchi H.M."/>
            <person name="Berlin A."/>
            <person name="Brown A."/>
            <person name="Chapman S.B."/>
            <person name="Chen Z."/>
            <person name="Dunbar C."/>
            <person name="Freedman E."/>
            <person name="Gearin G."/>
            <person name="Goldberg J."/>
            <person name="Griggs A."/>
            <person name="Gujja S."/>
            <person name="Heiman D."/>
            <person name="Howarth C."/>
            <person name="Larson L."/>
            <person name="Lui A."/>
            <person name="MacDonald P.J.P."/>
            <person name="Montmayeur A."/>
            <person name="Murphy C."/>
            <person name="Neiman D."/>
            <person name="Pearson M."/>
            <person name="Priest M."/>
            <person name="Roberts A."/>
            <person name="Saif S."/>
            <person name="Shea T."/>
            <person name="Shenoy N."/>
            <person name="Sisk P."/>
            <person name="Stolte C."/>
            <person name="Sykes S."/>
            <person name="Wortman J."/>
            <person name="Nusbaum C."/>
            <person name="Birren B."/>
        </authorList>
    </citation>
    <scope>NUCLEOTIDE SEQUENCE [LARGE SCALE GENOMIC DNA]</scope>
    <source>
        <strain evidence="2 3">54005</strain>
    </source>
</reference>
<evidence type="ECO:0000313" key="2">
    <source>
        <dbReference type="EMBL" id="EXK92469.1"/>
    </source>
</evidence>
<keyword evidence="3" id="KW-1185">Reference proteome</keyword>
<dbReference type="EMBL" id="JH658370">
    <property type="protein sequence ID" value="EXK92469.1"/>
    <property type="molecule type" value="Genomic_DNA"/>
</dbReference>
<accession>X0CNQ2</accession>
<dbReference type="HOGENOM" id="CLU_2061591_0_0_1"/>
<evidence type="ECO:0000313" key="3">
    <source>
        <dbReference type="Proteomes" id="UP000030663"/>
    </source>
</evidence>
<evidence type="ECO:0000256" key="1">
    <source>
        <dbReference type="SAM" id="MobiDB-lite"/>
    </source>
</evidence>
<feature type="region of interest" description="Disordered" evidence="1">
    <location>
        <begin position="87"/>
        <end position="120"/>
    </location>
</feature>